<organism evidence="2 3">
    <name type="scientific">Melipona bicolor</name>
    <dbReference type="NCBI Taxonomy" id="60889"/>
    <lineage>
        <taxon>Eukaryota</taxon>
        <taxon>Metazoa</taxon>
        <taxon>Ecdysozoa</taxon>
        <taxon>Arthropoda</taxon>
        <taxon>Hexapoda</taxon>
        <taxon>Insecta</taxon>
        <taxon>Pterygota</taxon>
        <taxon>Neoptera</taxon>
        <taxon>Endopterygota</taxon>
        <taxon>Hymenoptera</taxon>
        <taxon>Apocrita</taxon>
        <taxon>Aculeata</taxon>
        <taxon>Apoidea</taxon>
        <taxon>Anthophila</taxon>
        <taxon>Apidae</taxon>
        <taxon>Melipona</taxon>
    </lineage>
</organism>
<name>A0AA40KM17_9HYME</name>
<dbReference type="Proteomes" id="UP001177670">
    <property type="component" value="Unassembled WGS sequence"/>
</dbReference>
<comment type="caution">
    <text evidence="2">The sequence shown here is derived from an EMBL/GenBank/DDBJ whole genome shotgun (WGS) entry which is preliminary data.</text>
</comment>
<keyword evidence="1" id="KW-0175">Coiled coil</keyword>
<keyword evidence="3" id="KW-1185">Reference proteome</keyword>
<evidence type="ECO:0000313" key="2">
    <source>
        <dbReference type="EMBL" id="KAK1125083.1"/>
    </source>
</evidence>
<gene>
    <name evidence="2" type="ORF">K0M31_006421</name>
</gene>
<feature type="coiled-coil region" evidence="1">
    <location>
        <begin position="26"/>
        <end position="60"/>
    </location>
</feature>
<protein>
    <submittedName>
        <fullName evidence="2">Uncharacterized protein</fullName>
    </submittedName>
</protein>
<proteinExistence type="predicted"/>
<accession>A0AA40KM17</accession>
<evidence type="ECO:0000313" key="3">
    <source>
        <dbReference type="Proteomes" id="UP001177670"/>
    </source>
</evidence>
<dbReference type="AlphaFoldDB" id="A0AA40KM17"/>
<evidence type="ECO:0000256" key="1">
    <source>
        <dbReference type="SAM" id="Coils"/>
    </source>
</evidence>
<dbReference type="EMBL" id="JAHYIQ010000017">
    <property type="protein sequence ID" value="KAK1125083.1"/>
    <property type="molecule type" value="Genomic_DNA"/>
</dbReference>
<sequence length="75" mass="9244">MLERMMSKLMEEEHKRVKREEICRELYLAEKEHERADEEIKEALEKKRTARELLQEMVKLWLHCSFVTFSPHVEQ</sequence>
<reference evidence="2" key="1">
    <citation type="submission" date="2021-10" db="EMBL/GenBank/DDBJ databases">
        <title>Melipona bicolor Genome sequencing and assembly.</title>
        <authorList>
            <person name="Araujo N.S."/>
            <person name="Arias M.C."/>
        </authorList>
    </citation>
    <scope>NUCLEOTIDE SEQUENCE</scope>
    <source>
        <strain evidence="2">USP_2M_L1-L4_2017</strain>
        <tissue evidence="2">Whole body</tissue>
    </source>
</reference>